<dbReference type="PANTHER" id="PTHR37164:SF1">
    <property type="entry name" value="BACTERIOHEMERYTHRIN"/>
    <property type="match status" value="1"/>
</dbReference>
<dbReference type="InterPro" id="IPR035938">
    <property type="entry name" value="Hemerythrin-like_sf"/>
</dbReference>
<feature type="domain" description="Hemerythrin-like" evidence="5">
    <location>
        <begin position="18"/>
        <end position="133"/>
    </location>
</feature>
<keyword evidence="4" id="KW-0408">Iron</keyword>
<sequence>MTDQQAPKIFWNESYSVGIHALDMHHQHLAHLINQLDSHQADDLNSEEVANILSALIAYTEYHFRHEEELMAEVDYAELENHRQEHMHFSEVIAEICFGATLGVLTAKELFSYLTRWWRNHILFEDMKYKPYLLAKAAVTS</sequence>
<dbReference type="InterPro" id="IPR016131">
    <property type="entry name" value="Haemerythrin_Fe_BS"/>
</dbReference>
<evidence type="ECO:0000313" key="7">
    <source>
        <dbReference type="Proteomes" id="UP001165384"/>
    </source>
</evidence>
<dbReference type="Pfam" id="PF01814">
    <property type="entry name" value="Hemerythrin"/>
    <property type="match status" value="1"/>
</dbReference>
<evidence type="ECO:0000256" key="2">
    <source>
        <dbReference type="ARBA" id="ARBA00022621"/>
    </source>
</evidence>
<organism evidence="6 7">
    <name type="scientific">Dechloromonas hankyongensis</name>
    <dbReference type="NCBI Taxonomy" id="2908002"/>
    <lineage>
        <taxon>Bacteria</taxon>
        <taxon>Pseudomonadati</taxon>
        <taxon>Pseudomonadota</taxon>
        <taxon>Betaproteobacteria</taxon>
        <taxon>Rhodocyclales</taxon>
        <taxon>Azonexaceae</taxon>
        <taxon>Dechloromonas</taxon>
    </lineage>
</organism>
<dbReference type="NCBIfam" id="NF033749">
    <property type="entry name" value="bact_hemeryth"/>
    <property type="match status" value="1"/>
</dbReference>
<dbReference type="InterPro" id="IPR012827">
    <property type="entry name" value="Hemerythrin_metal-bd"/>
</dbReference>
<accession>A0ABS9K284</accession>
<dbReference type="EMBL" id="JAKLTN010000002">
    <property type="protein sequence ID" value="MCG2577145.1"/>
    <property type="molecule type" value="Genomic_DNA"/>
</dbReference>
<dbReference type="InterPro" id="IPR050669">
    <property type="entry name" value="Hemerythrin"/>
</dbReference>
<dbReference type="RefSeq" id="WP_275709909.1">
    <property type="nucleotide sequence ID" value="NZ_JAKLTN010000002.1"/>
</dbReference>
<dbReference type="CDD" id="cd12107">
    <property type="entry name" value="Hemerythrin"/>
    <property type="match status" value="1"/>
</dbReference>
<dbReference type="InterPro" id="IPR012312">
    <property type="entry name" value="Hemerythrin-like"/>
</dbReference>
<comment type="similarity">
    <text evidence="1">Belongs to the hemerythrin family.</text>
</comment>
<name>A0ABS9K284_9RHOO</name>
<evidence type="ECO:0000256" key="1">
    <source>
        <dbReference type="ARBA" id="ARBA00010587"/>
    </source>
</evidence>
<dbReference type="Gene3D" id="1.20.120.50">
    <property type="entry name" value="Hemerythrin-like"/>
    <property type="match status" value="1"/>
</dbReference>
<dbReference type="SUPFAM" id="SSF47188">
    <property type="entry name" value="Hemerythrin-like"/>
    <property type="match status" value="1"/>
</dbReference>
<dbReference type="NCBIfam" id="TIGR02481">
    <property type="entry name" value="hemeryth_dom"/>
    <property type="match status" value="1"/>
</dbReference>
<keyword evidence="3" id="KW-0479">Metal-binding</keyword>
<protein>
    <submittedName>
        <fullName evidence="6">Bacteriohemerythrin</fullName>
    </submittedName>
</protein>
<evidence type="ECO:0000256" key="4">
    <source>
        <dbReference type="ARBA" id="ARBA00023004"/>
    </source>
</evidence>
<keyword evidence="7" id="KW-1185">Reference proteome</keyword>
<keyword evidence="2" id="KW-0813">Transport</keyword>
<keyword evidence="2" id="KW-0561">Oxygen transport</keyword>
<evidence type="ECO:0000259" key="5">
    <source>
        <dbReference type="Pfam" id="PF01814"/>
    </source>
</evidence>
<gene>
    <name evidence="6" type="ORF">LZ012_09060</name>
</gene>
<dbReference type="PROSITE" id="PS00550">
    <property type="entry name" value="HEMERYTHRINS"/>
    <property type="match status" value="1"/>
</dbReference>
<reference evidence="6" key="1">
    <citation type="submission" date="2022-01" db="EMBL/GenBank/DDBJ databases">
        <authorList>
            <person name="Jo J.-H."/>
            <person name="Im W.-T."/>
        </authorList>
    </citation>
    <scope>NUCLEOTIDE SEQUENCE</scope>
    <source>
        <strain evidence="6">XY25</strain>
    </source>
</reference>
<evidence type="ECO:0000256" key="3">
    <source>
        <dbReference type="ARBA" id="ARBA00022723"/>
    </source>
</evidence>
<evidence type="ECO:0000313" key="6">
    <source>
        <dbReference type="EMBL" id="MCG2577145.1"/>
    </source>
</evidence>
<dbReference type="Proteomes" id="UP001165384">
    <property type="component" value="Unassembled WGS sequence"/>
</dbReference>
<dbReference type="PANTHER" id="PTHR37164">
    <property type="entry name" value="BACTERIOHEMERYTHRIN"/>
    <property type="match status" value="1"/>
</dbReference>
<proteinExistence type="inferred from homology"/>
<comment type="caution">
    <text evidence="6">The sequence shown here is derived from an EMBL/GenBank/DDBJ whole genome shotgun (WGS) entry which is preliminary data.</text>
</comment>